<dbReference type="InterPro" id="IPR005493">
    <property type="entry name" value="RraA/RraA-like"/>
</dbReference>
<feature type="region of interest" description="Disordered" evidence="14">
    <location>
        <begin position="23"/>
        <end position="55"/>
    </location>
</feature>
<evidence type="ECO:0000256" key="12">
    <source>
        <dbReference type="ARBA" id="ARBA00047973"/>
    </source>
</evidence>
<dbReference type="AlphaFoldDB" id="A0A4R5Y526"/>
<dbReference type="GO" id="GO:0008948">
    <property type="term" value="F:oxaloacetate decarboxylase activity"/>
    <property type="evidence" value="ECO:0007669"/>
    <property type="project" value="UniProtKB-EC"/>
</dbReference>
<dbReference type="PANTHER" id="PTHR33254">
    <property type="entry name" value="4-HYDROXY-4-METHYL-2-OXOGLUTARATE ALDOLASE 3-RELATED"/>
    <property type="match status" value="1"/>
</dbReference>
<evidence type="ECO:0000256" key="3">
    <source>
        <dbReference type="ARBA" id="ARBA00008621"/>
    </source>
</evidence>
<evidence type="ECO:0000256" key="5">
    <source>
        <dbReference type="ARBA" id="ARBA00012213"/>
    </source>
</evidence>
<sequence length="288" mass="31620">MSEWVYPACRLYRNTAFYGQRSLHSNGAVPNSRLERHSDMGEHNHDHHHHDHQHDTLTVEPVSAEVEEISKRFCAVLAGHVSDALEHVGIRTPHLPDTIRPITSNVSFAGPAATLRLAKCRTGNESRGLVKLKELHAKPGDVLLVDADGLTDAAVWGDRAALGAKMQNLAAAVVYGAVRDVAEFEKHDWPVHAVGRSLRASEGVYQSVGFNVPIVIDGVLINPGDWLVGDESGIAVVPSEILMKVLELAEEREEIDRSSQVDIENGMSPSAAHRHFHDDDVEHLHSLE</sequence>
<feature type="binding site" evidence="13">
    <location>
        <position position="180"/>
    </location>
    <ligand>
        <name>Mg(2+)</name>
        <dbReference type="ChEBI" id="CHEBI:18420"/>
    </ligand>
</feature>
<dbReference type="OrthoDB" id="943692at2"/>
<comment type="subunit">
    <text evidence="4">Homotrimer.</text>
</comment>
<evidence type="ECO:0000256" key="8">
    <source>
        <dbReference type="ARBA" id="ARBA00025046"/>
    </source>
</evidence>
<dbReference type="EC" id="4.1.3.17" evidence="5"/>
<comment type="cofactor">
    <cofactor evidence="2">
        <name>a divalent metal cation</name>
        <dbReference type="ChEBI" id="CHEBI:60240"/>
    </cofactor>
</comment>
<evidence type="ECO:0000256" key="11">
    <source>
        <dbReference type="ARBA" id="ARBA00032305"/>
    </source>
</evidence>
<evidence type="ECO:0000256" key="1">
    <source>
        <dbReference type="ARBA" id="ARBA00001342"/>
    </source>
</evidence>
<evidence type="ECO:0000256" key="9">
    <source>
        <dbReference type="ARBA" id="ARBA00029596"/>
    </source>
</evidence>
<evidence type="ECO:0000256" key="10">
    <source>
        <dbReference type="ARBA" id="ARBA00030169"/>
    </source>
</evidence>
<comment type="caution">
    <text evidence="15">The sequence shown here is derived from an EMBL/GenBank/DDBJ whole genome shotgun (WGS) entry which is preliminary data.</text>
</comment>
<evidence type="ECO:0000313" key="16">
    <source>
        <dbReference type="Proteomes" id="UP000294621"/>
    </source>
</evidence>
<comment type="catalytic activity">
    <reaction evidence="1">
        <text>4-hydroxy-4-methyl-2-oxoglutarate = 2 pyruvate</text>
        <dbReference type="Rhea" id="RHEA:22748"/>
        <dbReference type="ChEBI" id="CHEBI:15361"/>
        <dbReference type="ChEBI" id="CHEBI:58276"/>
        <dbReference type="EC" id="4.1.3.17"/>
    </reaction>
</comment>
<comment type="cofactor">
    <cofactor evidence="13">
        <name>Mg(2+)</name>
        <dbReference type="ChEBI" id="CHEBI:18420"/>
    </cofactor>
</comment>
<comment type="similarity">
    <text evidence="3">Belongs to the class II aldolase/RraA-like family.</text>
</comment>
<evidence type="ECO:0000313" key="15">
    <source>
        <dbReference type="EMBL" id="TDL39679.1"/>
    </source>
</evidence>
<dbReference type="GO" id="GO:0046872">
    <property type="term" value="F:metal ion binding"/>
    <property type="evidence" value="ECO:0007669"/>
    <property type="project" value="UniProtKB-KW"/>
</dbReference>
<evidence type="ECO:0000256" key="13">
    <source>
        <dbReference type="PIRSR" id="PIRSR605493-1"/>
    </source>
</evidence>
<comment type="function">
    <text evidence="8">Catalyzes the aldol cleavage of 4-hydroxy-4-methyl-2-oxoglutarate (HMG) into 2 molecules of pyruvate. Also contains a secondary oxaloacetate (OAA) decarboxylase activity due to the common pyruvate enolate transition state formed following C-C bond cleavage in the retro-aldol and decarboxylation reactions.</text>
</comment>
<proteinExistence type="inferred from homology"/>
<dbReference type="Gene3D" id="3.50.30.40">
    <property type="entry name" value="Ribonuclease E inhibitor RraA/RraA-like"/>
    <property type="match status" value="1"/>
</dbReference>
<dbReference type="EC" id="4.1.1.112" evidence="6"/>
<feature type="compositionally biased region" description="Basic and acidic residues" evidence="14">
    <location>
        <begin position="33"/>
        <end position="45"/>
    </location>
</feature>
<evidence type="ECO:0000256" key="6">
    <source>
        <dbReference type="ARBA" id="ARBA00012947"/>
    </source>
</evidence>
<dbReference type="SUPFAM" id="SSF89562">
    <property type="entry name" value="RraA-like"/>
    <property type="match status" value="1"/>
</dbReference>
<dbReference type="Proteomes" id="UP000294621">
    <property type="component" value="Unassembled WGS sequence"/>
</dbReference>
<dbReference type="CDD" id="cd16841">
    <property type="entry name" value="RraA_family"/>
    <property type="match status" value="1"/>
</dbReference>
<reference evidence="15 16" key="1">
    <citation type="submission" date="2019-03" db="EMBL/GenBank/DDBJ databases">
        <title>Genome Sequencing and Assembly of Various Microbes Isolated from Partially Reclaimed Soil and Acid Mine Drainage (AMD) Site.</title>
        <authorList>
            <person name="Steinbock B."/>
            <person name="Bechtold R."/>
            <person name="Sevigny J.L."/>
            <person name="Thomas D."/>
            <person name="Cuthill L.R."/>
            <person name="Aveiro Johannsen E.J."/>
            <person name="Thomas K."/>
            <person name="Ghosh A."/>
        </authorList>
    </citation>
    <scope>NUCLEOTIDE SEQUENCE [LARGE SCALE GENOMIC DNA]</scope>
    <source>
        <strain evidence="15 16">S-A1</strain>
    </source>
</reference>
<dbReference type="GO" id="GO:0047443">
    <property type="term" value="F:4-hydroxy-4-methyl-2-oxoglutarate aldolase activity"/>
    <property type="evidence" value="ECO:0007669"/>
    <property type="project" value="UniProtKB-EC"/>
</dbReference>
<comment type="catalytic activity">
    <reaction evidence="12">
        <text>oxaloacetate + H(+) = pyruvate + CO2</text>
        <dbReference type="Rhea" id="RHEA:15641"/>
        <dbReference type="ChEBI" id="CHEBI:15361"/>
        <dbReference type="ChEBI" id="CHEBI:15378"/>
        <dbReference type="ChEBI" id="CHEBI:16452"/>
        <dbReference type="ChEBI" id="CHEBI:16526"/>
        <dbReference type="EC" id="4.1.1.112"/>
    </reaction>
</comment>
<keyword evidence="13" id="KW-0460">Magnesium</keyword>
<dbReference type="InterPro" id="IPR036704">
    <property type="entry name" value="RraA/RraA-like_sf"/>
</dbReference>
<evidence type="ECO:0000256" key="7">
    <source>
        <dbReference type="ARBA" id="ARBA00016549"/>
    </source>
</evidence>
<name>A0A4R5Y526_9MICC</name>
<gene>
    <name evidence="15" type="ORF">E2R57_04160</name>
</gene>
<dbReference type="Pfam" id="PF03737">
    <property type="entry name" value="RraA-like"/>
    <property type="match status" value="1"/>
</dbReference>
<evidence type="ECO:0000256" key="14">
    <source>
        <dbReference type="SAM" id="MobiDB-lite"/>
    </source>
</evidence>
<keyword evidence="13" id="KW-0479">Metal-binding</keyword>
<feature type="binding site" evidence="13">
    <location>
        <begin position="157"/>
        <end position="160"/>
    </location>
    <ligand>
        <name>substrate</name>
    </ligand>
</feature>
<dbReference type="PANTHER" id="PTHR33254:SF4">
    <property type="entry name" value="4-HYDROXY-4-METHYL-2-OXOGLUTARATE ALDOLASE 3-RELATED"/>
    <property type="match status" value="1"/>
</dbReference>
<evidence type="ECO:0000256" key="2">
    <source>
        <dbReference type="ARBA" id="ARBA00001968"/>
    </source>
</evidence>
<protein>
    <recommendedName>
        <fullName evidence="7">Putative 4-hydroxy-4-methyl-2-oxoglutarate aldolase</fullName>
        <ecNumber evidence="6">4.1.1.112</ecNumber>
        <ecNumber evidence="5">4.1.3.17</ecNumber>
    </recommendedName>
    <alternativeName>
        <fullName evidence="11">Oxaloacetate decarboxylase</fullName>
    </alternativeName>
    <alternativeName>
        <fullName evidence="9">Regulator of ribonuclease activity homolog</fullName>
    </alternativeName>
    <alternativeName>
        <fullName evidence="10">RraA-like protein</fullName>
    </alternativeName>
</protein>
<organism evidence="15 16">
    <name type="scientific">Arthrobacter nitrophenolicus</name>
    <dbReference type="NCBI Taxonomy" id="683150"/>
    <lineage>
        <taxon>Bacteria</taxon>
        <taxon>Bacillati</taxon>
        <taxon>Actinomycetota</taxon>
        <taxon>Actinomycetes</taxon>
        <taxon>Micrococcales</taxon>
        <taxon>Micrococcaceae</taxon>
        <taxon>Arthrobacter</taxon>
    </lineage>
</organism>
<accession>A0A4R5Y526</accession>
<feature type="binding site" evidence="13">
    <location>
        <position position="179"/>
    </location>
    <ligand>
        <name>substrate</name>
    </ligand>
</feature>
<dbReference type="EMBL" id="SMZQ01000002">
    <property type="protein sequence ID" value="TDL39679.1"/>
    <property type="molecule type" value="Genomic_DNA"/>
</dbReference>
<evidence type="ECO:0000256" key="4">
    <source>
        <dbReference type="ARBA" id="ARBA00011233"/>
    </source>
</evidence>